<name>A0AA47N8T7_MERPO</name>
<organism evidence="1 2">
    <name type="scientific">Merluccius polli</name>
    <name type="common">Benguela hake</name>
    <name type="synonym">Merluccius cadenati</name>
    <dbReference type="NCBI Taxonomy" id="89951"/>
    <lineage>
        <taxon>Eukaryota</taxon>
        <taxon>Metazoa</taxon>
        <taxon>Chordata</taxon>
        <taxon>Craniata</taxon>
        <taxon>Vertebrata</taxon>
        <taxon>Euteleostomi</taxon>
        <taxon>Actinopterygii</taxon>
        <taxon>Neopterygii</taxon>
        <taxon>Teleostei</taxon>
        <taxon>Neoteleostei</taxon>
        <taxon>Acanthomorphata</taxon>
        <taxon>Zeiogadaria</taxon>
        <taxon>Gadariae</taxon>
        <taxon>Gadiformes</taxon>
        <taxon>Gadoidei</taxon>
        <taxon>Merlucciidae</taxon>
        <taxon>Merluccius</taxon>
    </lineage>
</organism>
<comment type="caution">
    <text evidence="1">The sequence shown here is derived from an EMBL/GenBank/DDBJ whole genome shotgun (WGS) entry which is preliminary data.</text>
</comment>
<accession>A0AA47N8T7</accession>
<keyword evidence="2" id="KW-1185">Reference proteome</keyword>
<evidence type="ECO:0000313" key="2">
    <source>
        <dbReference type="Proteomes" id="UP001174136"/>
    </source>
</evidence>
<dbReference type="AlphaFoldDB" id="A0AA47N8T7"/>
<dbReference type="Proteomes" id="UP001174136">
    <property type="component" value="Unassembled WGS sequence"/>
</dbReference>
<reference evidence="1" key="1">
    <citation type="journal article" date="2023" name="Front. Mar. Sci.">
        <title>A new Merluccius polli reference genome to investigate the effects of global change in West African waters.</title>
        <authorList>
            <person name="Mateo J.L."/>
            <person name="Blanco-Fernandez C."/>
            <person name="Garcia-Vazquez E."/>
            <person name="Machado-Schiaffino G."/>
        </authorList>
    </citation>
    <scope>NUCLEOTIDE SEQUENCE</scope>
    <source>
        <strain evidence="1">C29</strain>
        <tissue evidence="1">Fin</tissue>
    </source>
</reference>
<proteinExistence type="predicted"/>
<gene>
    <name evidence="1" type="ORF">N1851_004110</name>
</gene>
<sequence length="100" mass="11658">MYRLYWPAGSFVSFLVDKYIDCTYIVCSPTQPESHQSDSDQFVVYVLPCVPVVTPICILAKIRRLDSCAIVRWNGWFIHGGNYCLEFELLHMSLCDFLRR</sequence>
<protein>
    <submittedName>
        <fullName evidence="1">Uncharacterized protein</fullName>
    </submittedName>
</protein>
<evidence type="ECO:0000313" key="1">
    <source>
        <dbReference type="EMBL" id="KAK0153819.1"/>
    </source>
</evidence>
<dbReference type="EMBL" id="JAOPHQ010000621">
    <property type="protein sequence ID" value="KAK0153819.1"/>
    <property type="molecule type" value="Genomic_DNA"/>
</dbReference>